<keyword evidence="5" id="KW-1185">Reference proteome</keyword>
<keyword evidence="1 3" id="KW-0479">Metal-binding</keyword>
<dbReference type="AlphaFoldDB" id="A0A4R3TLB9"/>
<dbReference type="InterPro" id="IPR032466">
    <property type="entry name" value="Metal_Hydrolase"/>
</dbReference>
<name>A0A4R3TLB9_9FIRM</name>
<protein>
    <submittedName>
        <fullName evidence="4">TatD DNase family protein</fullName>
    </submittedName>
</protein>
<dbReference type="InterPro" id="IPR015991">
    <property type="entry name" value="TatD/YcfH-like"/>
</dbReference>
<dbReference type="PANTHER" id="PTHR46124">
    <property type="entry name" value="D-AMINOACYL-TRNA DEACYLASE"/>
    <property type="match status" value="1"/>
</dbReference>
<feature type="binding site" evidence="3">
    <location>
        <position position="96"/>
    </location>
    <ligand>
        <name>a divalent metal cation</name>
        <dbReference type="ChEBI" id="CHEBI:60240"/>
        <label>1</label>
    </ligand>
</feature>
<feature type="binding site" evidence="3">
    <location>
        <position position="9"/>
    </location>
    <ligand>
        <name>a divalent metal cation</name>
        <dbReference type="ChEBI" id="CHEBI:60240"/>
        <label>1</label>
    </ligand>
</feature>
<dbReference type="PANTHER" id="PTHR46124:SF2">
    <property type="entry name" value="D-AMINOACYL-TRNA DEACYLASE"/>
    <property type="match status" value="1"/>
</dbReference>
<dbReference type="Gene3D" id="3.20.20.140">
    <property type="entry name" value="Metal-dependent hydrolases"/>
    <property type="match status" value="1"/>
</dbReference>
<feature type="binding site" evidence="3">
    <location>
        <position position="132"/>
    </location>
    <ligand>
        <name>a divalent metal cation</name>
        <dbReference type="ChEBI" id="CHEBI:60240"/>
        <label>2</label>
    </ligand>
</feature>
<evidence type="ECO:0000256" key="2">
    <source>
        <dbReference type="ARBA" id="ARBA00022801"/>
    </source>
</evidence>
<dbReference type="SUPFAM" id="SSF51556">
    <property type="entry name" value="Metallo-dependent hydrolases"/>
    <property type="match status" value="1"/>
</dbReference>
<dbReference type="CDD" id="cd01310">
    <property type="entry name" value="TatD_DNAse"/>
    <property type="match status" value="1"/>
</dbReference>
<dbReference type="Pfam" id="PF01026">
    <property type="entry name" value="TatD_DNase"/>
    <property type="match status" value="1"/>
</dbReference>
<feature type="binding site" evidence="3">
    <location>
        <position position="155"/>
    </location>
    <ligand>
        <name>a divalent metal cation</name>
        <dbReference type="ChEBI" id="CHEBI:60240"/>
        <label>2</label>
    </ligand>
</feature>
<gene>
    <name evidence="4" type="ORF">EDD61_10488</name>
</gene>
<comment type="caution">
    <text evidence="4">The sequence shown here is derived from an EMBL/GenBank/DDBJ whole genome shotgun (WGS) entry which is preliminary data.</text>
</comment>
<feature type="binding site" evidence="3">
    <location>
        <position position="205"/>
    </location>
    <ligand>
        <name>a divalent metal cation</name>
        <dbReference type="ChEBI" id="CHEBI:60240"/>
        <label>1</label>
    </ligand>
</feature>
<keyword evidence="2" id="KW-0378">Hydrolase</keyword>
<dbReference type="PIRSF" id="PIRSF005902">
    <property type="entry name" value="DNase_TatD"/>
    <property type="match status" value="1"/>
</dbReference>
<proteinExistence type="predicted"/>
<evidence type="ECO:0000256" key="3">
    <source>
        <dbReference type="PIRSR" id="PIRSR005902-1"/>
    </source>
</evidence>
<dbReference type="EMBL" id="SMBP01000004">
    <property type="protein sequence ID" value="TCU62450.1"/>
    <property type="molecule type" value="Genomic_DNA"/>
</dbReference>
<evidence type="ECO:0000313" key="4">
    <source>
        <dbReference type="EMBL" id="TCU62450.1"/>
    </source>
</evidence>
<dbReference type="GO" id="GO:0005829">
    <property type="term" value="C:cytosol"/>
    <property type="evidence" value="ECO:0007669"/>
    <property type="project" value="TreeGrafter"/>
</dbReference>
<evidence type="ECO:0000256" key="1">
    <source>
        <dbReference type="ARBA" id="ARBA00022723"/>
    </source>
</evidence>
<dbReference type="InterPro" id="IPR001130">
    <property type="entry name" value="TatD-like"/>
</dbReference>
<dbReference type="GO" id="GO:0016788">
    <property type="term" value="F:hydrolase activity, acting on ester bonds"/>
    <property type="evidence" value="ECO:0007669"/>
    <property type="project" value="InterPro"/>
</dbReference>
<reference evidence="4 5" key="1">
    <citation type="submission" date="2019-03" db="EMBL/GenBank/DDBJ databases">
        <title>Genomic Encyclopedia of Type Strains, Phase IV (KMG-IV): sequencing the most valuable type-strain genomes for metagenomic binning, comparative biology and taxonomic classification.</title>
        <authorList>
            <person name="Goeker M."/>
        </authorList>
    </citation>
    <scope>NUCLEOTIDE SEQUENCE [LARGE SCALE GENOMIC DNA]</scope>
    <source>
        <strain evidence="4 5">DSM 29481</strain>
    </source>
</reference>
<dbReference type="Proteomes" id="UP000295773">
    <property type="component" value="Unassembled WGS sequence"/>
</dbReference>
<evidence type="ECO:0000313" key="5">
    <source>
        <dbReference type="Proteomes" id="UP000295773"/>
    </source>
</evidence>
<feature type="binding site" evidence="3">
    <location>
        <position position="11"/>
    </location>
    <ligand>
        <name>a divalent metal cation</name>
        <dbReference type="ChEBI" id="CHEBI:60240"/>
        <label>1</label>
    </ligand>
</feature>
<dbReference type="RefSeq" id="WP_117547832.1">
    <property type="nucleotide sequence ID" value="NZ_JANKBG010000004.1"/>
</dbReference>
<accession>A0A4R3TLB9</accession>
<dbReference type="GO" id="GO:0004536">
    <property type="term" value="F:DNA nuclease activity"/>
    <property type="evidence" value="ECO:0007669"/>
    <property type="project" value="InterPro"/>
</dbReference>
<sequence length="257" mass="30211">MDYTLTDTHCHITCDDLFERIDDVIENAKRHHVGRMLIVCTNFKEFERAKSLKKQHPAIFDIALGFHPNDLYKFEEKDYVRLESLLQHHELCALGEIGLDYHWDDVKREDQIKGFIRQLEMAKKYHIPILIHMREATKDTLDILKEHRPLQGIFHCYSGSYETAVEAMKLGFYISYGGPLTFKNSRGAPEVAEKLSVDRLFIETDSPYLTPHPHRGKQNEPMYVEVTFQRLCEIKGMSEAELAEQLERNYQRLFYNT</sequence>
<dbReference type="FunFam" id="3.20.20.140:FF:000005">
    <property type="entry name" value="TatD family hydrolase"/>
    <property type="match status" value="1"/>
</dbReference>
<dbReference type="NCBIfam" id="TIGR00010">
    <property type="entry name" value="YchF/TatD family DNA exonuclease"/>
    <property type="match status" value="1"/>
</dbReference>
<organism evidence="4 5">
    <name type="scientific">Longicatena caecimuris</name>
    <dbReference type="NCBI Taxonomy" id="1796635"/>
    <lineage>
        <taxon>Bacteria</taxon>
        <taxon>Bacillati</taxon>
        <taxon>Bacillota</taxon>
        <taxon>Erysipelotrichia</taxon>
        <taxon>Erysipelotrichales</taxon>
        <taxon>Erysipelotrichaceae</taxon>
        <taxon>Longicatena</taxon>
    </lineage>
</organism>
<dbReference type="GO" id="GO:0046872">
    <property type="term" value="F:metal ion binding"/>
    <property type="evidence" value="ECO:0007669"/>
    <property type="project" value="UniProtKB-KW"/>
</dbReference>